<keyword evidence="3" id="KW-1185">Reference proteome</keyword>
<dbReference type="EMBL" id="OX451737">
    <property type="protein sequence ID" value="CAI8597715.1"/>
    <property type="molecule type" value="Genomic_DNA"/>
</dbReference>
<feature type="transmembrane region" description="Helical" evidence="1">
    <location>
        <begin position="53"/>
        <end position="77"/>
    </location>
</feature>
<feature type="transmembrane region" description="Helical" evidence="1">
    <location>
        <begin position="89"/>
        <end position="109"/>
    </location>
</feature>
<proteinExistence type="predicted"/>
<evidence type="ECO:0000313" key="2">
    <source>
        <dbReference type="EMBL" id="CAI8597715.1"/>
    </source>
</evidence>
<keyword evidence="1" id="KW-0812">Transmembrane</keyword>
<gene>
    <name evidence="2" type="ORF">VFH_II094400</name>
</gene>
<keyword evidence="1" id="KW-0472">Membrane</keyword>
<accession>A0AAV0ZGD6</accession>
<sequence length="110" mass="12984">MQSRGLSRAVHGGRDAQDCVWRFRLVLLTIACKDDSRVVAICFWLKEGGRDSWFSGHFLIFLFMGFFFFRIYFGVLVEVFNEYDVDEDLCGLFFFFLDFSLNCGCYYFLL</sequence>
<organism evidence="2 3">
    <name type="scientific">Vicia faba</name>
    <name type="common">Broad bean</name>
    <name type="synonym">Faba vulgaris</name>
    <dbReference type="NCBI Taxonomy" id="3906"/>
    <lineage>
        <taxon>Eukaryota</taxon>
        <taxon>Viridiplantae</taxon>
        <taxon>Streptophyta</taxon>
        <taxon>Embryophyta</taxon>
        <taxon>Tracheophyta</taxon>
        <taxon>Spermatophyta</taxon>
        <taxon>Magnoliopsida</taxon>
        <taxon>eudicotyledons</taxon>
        <taxon>Gunneridae</taxon>
        <taxon>Pentapetalae</taxon>
        <taxon>rosids</taxon>
        <taxon>fabids</taxon>
        <taxon>Fabales</taxon>
        <taxon>Fabaceae</taxon>
        <taxon>Papilionoideae</taxon>
        <taxon>50 kb inversion clade</taxon>
        <taxon>NPAAA clade</taxon>
        <taxon>Hologalegina</taxon>
        <taxon>IRL clade</taxon>
        <taxon>Fabeae</taxon>
        <taxon>Vicia</taxon>
    </lineage>
</organism>
<reference evidence="2 3" key="1">
    <citation type="submission" date="2023-01" db="EMBL/GenBank/DDBJ databases">
        <authorList>
            <person name="Kreplak J."/>
        </authorList>
    </citation>
    <scope>NUCLEOTIDE SEQUENCE [LARGE SCALE GENOMIC DNA]</scope>
</reference>
<dbReference type="AlphaFoldDB" id="A0AAV0ZGD6"/>
<name>A0AAV0ZGD6_VICFA</name>
<dbReference type="Proteomes" id="UP001157006">
    <property type="component" value="Chromosome 2"/>
</dbReference>
<evidence type="ECO:0008006" key="4">
    <source>
        <dbReference type="Google" id="ProtNLM"/>
    </source>
</evidence>
<protein>
    <recommendedName>
        <fullName evidence="4">Transmembrane protein</fullName>
    </recommendedName>
</protein>
<evidence type="ECO:0000256" key="1">
    <source>
        <dbReference type="SAM" id="Phobius"/>
    </source>
</evidence>
<evidence type="ECO:0000313" key="3">
    <source>
        <dbReference type="Proteomes" id="UP001157006"/>
    </source>
</evidence>
<keyword evidence="1" id="KW-1133">Transmembrane helix</keyword>